<dbReference type="InterPro" id="IPR036390">
    <property type="entry name" value="WH_DNA-bd_sf"/>
</dbReference>
<dbReference type="InterPro" id="IPR000835">
    <property type="entry name" value="HTH_MarR-typ"/>
</dbReference>
<dbReference type="GO" id="GO:0003700">
    <property type="term" value="F:DNA-binding transcription factor activity"/>
    <property type="evidence" value="ECO:0007669"/>
    <property type="project" value="InterPro"/>
</dbReference>
<dbReference type="Pfam" id="PF12802">
    <property type="entry name" value="MarR_2"/>
    <property type="match status" value="1"/>
</dbReference>
<dbReference type="RefSeq" id="WP_053779495.1">
    <property type="nucleotide sequence ID" value="NZ_LITU01000033.1"/>
</dbReference>
<reference evidence="3 4" key="1">
    <citation type="submission" date="2015-08" db="EMBL/GenBank/DDBJ databases">
        <title>Draft genome sequence of cellulolytic and xylanolytic Paenibacillus sp. A59, isolated from a decaying forest soil from Patagonia, Argentina.</title>
        <authorList>
            <person name="Ghio S."/>
            <person name="Caceres A.M."/>
            <person name="Talia P."/>
            <person name="Grasso D."/>
            <person name="Campos E."/>
        </authorList>
    </citation>
    <scope>NUCLEOTIDE SEQUENCE [LARGE SCALE GENOMIC DNA]</scope>
    <source>
        <strain evidence="3 4">A59</strain>
    </source>
</reference>
<evidence type="ECO:0000256" key="1">
    <source>
        <dbReference type="ARBA" id="ARBA00023125"/>
    </source>
</evidence>
<organism evidence="3 4">
    <name type="scientific">Paenibacillus xylanivorans</name>
    <dbReference type="NCBI Taxonomy" id="1705561"/>
    <lineage>
        <taxon>Bacteria</taxon>
        <taxon>Bacillati</taxon>
        <taxon>Bacillota</taxon>
        <taxon>Bacilli</taxon>
        <taxon>Bacillales</taxon>
        <taxon>Paenibacillaceae</taxon>
        <taxon>Paenibacillus</taxon>
    </lineage>
</organism>
<dbReference type="EMBL" id="LITU01000033">
    <property type="protein sequence ID" value="KOY17840.1"/>
    <property type="molecule type" value="Genomic_DNA"/>
</dbReference>
<keyword evidence="4" id="KW-1185">Reference proteome</keyword>
<accession>A0A0M9BRS6</accession>
<dbReference type="GO" id="GO:0003677">
    <property type="term" value="F:DNA binding"/>
    <property type="evidence" value="ECO:0007669"/>
    <property type="project" value="UniProtKB-KW"/>
</dbReference>
<gene>
    <name evidence="3" type="ORF">AMS66_03655</name>
</gene>
<dbReference type="AlphaFoldDB" id="A0A0M9BRS6"/>
<dbReference type="InterPro" id="IPR039422">
    <property type="entry name" value="MarR/SlyA-like"/>
</dbReference>
<evidence type="ECO:0000313" key="4">
    <source>
        <dbReference type="Proteomes" id="UP000037688"/>
    </source>
</evidence>
<comment type="caution">
    <text evidence="3">The sequence shown here is derived from an EMBL/GenBank/DDBJ whole genome shotgun (WGS) entry which is preliminary data.</text>
</comment>
<dbReference type="InterPro" id="IPR036388">
    <property type="entry name" value="WH-like_DNA-bd_sf"/>
</dbReference>
<name>A0A0M9BRS6_9BACL</name>
<dbReference type="OrthoDB" id="1644269at2"/>
<dbReference type="Proteomes" id="UP000037688">
    <property type="component" value="Unassembled WGS sequence"/>
</dbReference>
<dbReference type="Gene3D" id="1.10.10.10">
    <property type="entry name" value="Winged helix-like DNA-binding domain superfamily/Winged helix DNA-binding domain"/>
    <property type="match status" value="1"/>
</dbReference>
<evidence type="ECO:0000313" key="3">
    <source>
        <dbReference type="EMBL" id="KOY17840.1"/>
    </source>
</evidence>
<dbReference type="SUPFAM" id="SSF46785">
    <property type="entry name" value="Winged helix' DNA-binding domain"/>
    <property type="match status" value="1"/>
</dbReference>
<dbReference type="PATRIC" id="fig|1705561.3.peg.226"/>
<dbReference type="GO" id="GO:0006950">
    <property type="term" value="P:response to stress"/>
    <property type="evidence" value="ECO:0007669"/>
    <property type="project" value="TreeGrafter"/>
</dbReference>
<dbReference type="PANTHER" id="PTHR33164:SF58">
    <property type="entry name" value="DNA-BINDING TRANSCRIPTIONAL REPRESSOR SCOC"/>
    <property type="match status" value="1"/>
</dbReference>
<feature type="domain" description="HTH marR-type" evidence="2">
    <location>
        <begin position="1"/>
        <end position="144"/>
    </location>
</feature>
<dbReference type="SMART" id="SM00347">
    <property type="entry name" value="HTH_MARR"/>
    <property type="match status" value="1"/>
</dbReference>
<keyword evidence="1" id="KW-0238">DNA-binding</keyword>
<sequence>MELPIEKKITHKAYVYGSIFTLSNRLQLLGDRRYKDLSLKQAFVLWNISLYDDYFLNLKDIAQIVGTSSQNVKKIINILEKKGFAKVGKDETDRRSLRVALTSKGKEYYLERGKKEEQYMEELFTDFDDEMLMGLYQGLYKLMEKTAQEQGGK</sequence>
<evidence type="ECO:0000259" key="2">
    <source>
        <dbReference type="PROSITE" id="PS50995"/>
    </source>
</evidence>
<dbReference type="PROSITE" id="PS50995">
    <property type="entry name" value="HTH_MARR_2"/>
    <property type="match status" value="1"/>
</dbReference>
<dbReference type="PANTHER" id="PTHR33164">
    <property type="entry name" value="TRANSCRIPTIONAL REGULATOR, MARR FAMILY"/>
    <property type="match status" value="1"/>
</dbReference>
<protein>
    <recommendedName>
        <fullName evidence="2">HTH marR-type domain-containing protein</fullName>
    </recommendedName>
</protein>
<proteinExistence type="predicted"/>